<comment type="catalytic activity">
    <reaction evidence="1">
        <text>GTP = 3',5'-cyclic GMP + diphosphate</text>
        <dbReference type="Rhea" id="RHEA:13665"/>
        <dbReference type="ChEBI" id="CHEBI:33019"/>
        <dbReference type="ChEBI" id="CHEBI:37565"/>
        <dbReference type="ChEBI" id="CHEBI:57746"/>
        <dbReference type="EC" id="4.6.1.2"/>
    </reaction>
</comment>
<keyword evidence="14" id="KW-0141">cGMP biosynthesis</keyword>
<reference evidence="18 19" key="1">
    <citation type="journal article" date="2003" name="PLoS Biol.">
        <title>The genome sequence of Caenorhabditis briggsae: a platform for comparative genomics.</title>
        <authorList>
            <person name="Stein L.D."/>
            <person name="Bao Z."/>
            <person name="Blasiar D."/>
            <person name="Blumenthal T."/>
            <person name="Brent M.R."/>
            <person name="Chen N."/>
            <person name="Chinwalla A."/>
            <person name="Clarke L."/>
            <person name="Clee C."/>
            <person name="Coghlan A."/>
            <person name="Coulson A."/>
            <person name="D'Eustachio P."/>
            <person name="Fitch D.H."/>
            <person name="Fulton L.A."/>
            <person name="Fulton R.E."/>
            <person name="Griffiths-Jones S."/>
            <person name="Harris T.W."/>
            <person name="Hillier L.W."/>
            <person name="Kamath R."/>
            <person name="Kuwabara P.E."/>
            <person name="Mardis E.R."/>
            <person name="Marra M.A."/>
            <person name="Miner T.L."/>
            <person name="Minx P."/>
            <person name="Mullikin J.C."/>
            <person name="Plumb R.W."/>
            <person name="Rogers J."/>
            <person name="Schein J.E."/>
            <person name="Sohrmann M."/>
            <person name="Spieth J."/>
            <person name="Stajich J.E."/>
            <person name="Wei C."/>
            <person name="Willey D."/>
            <person name="Wilson R.K."/>
            <person name="Durbin R."/>
            <person name="Waterston R.H."/>
        </authorList>
    </citation>
    <scope>NUCLEOTIDE SEQUENCE [LARGE SCALE GENOMIC DNA]</scope>
    <source>
        <strain evidence="18 19">AF16</strain>
    </source>
</reference>
<dbReference type="FunFam" id="3.30.450.260:FF:000003">
    <property type="entry name" value="Soluble guanylate cyclase gcy-32"/>
    <property type="match status" value="1"/>
</dbReference>
<evidence type="ECO:0000256" key="6">
    <source>
        <dbReference type="ARBA" id="ARBA00022617"/>
    </source>
</evidence>
<dbReference type="Pfam" id="PF07700">
    <property type="entry name" value="HNOB"/>
    <property type="match status" value="1"/>
</dbReference>
<evidence type="ECO:0000256" key="12">
    <source>
        <dbReference type="ARBA" id="ARBA00023134"/>
    </source>
</evidence>
<dbReference type="InterPro" id="IPR011644">
    <property type="entry name" value="Heme_NO-bd"/>
</dbReference>
<evidence type="ECO:0000256" key="2">
    <source>
        <dbReference type="ARBA" id="ARBA00001971"/>
    </source>
</evidence>
<keyword evidence="8" id="KW-0547">Nucleotide-binding</keyword>
<keyword evidence="19" id="KW-1185">Reference proteome</keyword>
<gene>
    <name evidence="20" type="primary">gcy-36</name>
    <name evidence="18" type="synonym">Cbr-gcy-36</name>
    <name evidence="20" type="ORF">CBG07710</name>
    <name evidence="18" type="ORF">CBG_07710</name>
</gene>
<dbReference type="PROSITE" id="PS50125">
    <property type="entry name" value="GUANYLATE_CYCLASE_2"/>
    <property type="match status" value="1"/>
</dbReference>
<dbReference type="FunCoup" id="A8X487">
    <property type="interactions" value="71"/>
</dbReference>
<dbReference type="SMART" id="SM00044">
    <property type="entry name" value="CYCc"/>
    <property type="match status" value="1"/>
</dbReference>
<dbReference type="Gene3D" id="3.90.1520.10">
    <property type="entry name" value="H-NOX domain"/>
    <property type="match status" value="1"/>
</dbReference>
<organism evidence="18 19">
    <name type="scientific">Caenorhabditis briggsae</name>
    <dbReference type="NCBI Taxonomy" id="6238"/>
    <lineage>
        <taxon>Eukaryota</taxon>
        <taxon>Metazoa</taxon>
        <taxon>Ecdysozoa</taxon>
        <taxon>Nematoda</taxon>
        <taxon>Chromadorea</taxon>
        <taxon>Rhabditida</taxon>
        <taxon>Rhabditina</taxon>
        <taxon>Rhabditomorpha</taxon>
        <taxon>Rhabditoidea</taxon>
        <taxon>Rhabditidae</taxon>
        <taxon>Peloderinae</taxon>
        <taxon>Caenorhabditis</taxon>
    </lineage>
</organism>
<keyword evidence="10" id="KW-0408">Iron</keyword>
<dbReference type="CDD" id="cd07302">
    <property type="entry name" value="CHD"/>
    <property type="match status" value="1"/>
</dbReference>
<evidence type="ECO:0000256" key="11">
    <source>
        <dbReference type="ARBA" id="ARBA00023054"/>
    </source>
</evidence>
<protein>
    <recommendedName>
        <fullName evidence="4">guanylate cyclase</fullName>
        <ecNumber evidence="4">4.6.1.2</ecNumber>
    </recommendedName>
</protein>
<dbReference type="PANTHER" id="PTHR45655:SF16">
    <property type="entry name" value="SOLUBLE GUANYLATE CYCLASE GCY-36"/>
    <property type="match status" value="1"/>
</dbReference>
<accession>A8X487</accession>
<dbReference type="EC" id="4.6.1.2" evidence="4"/>
<dbReference type="GO" id="GO:0005525">
    <property type="term" value="F:GTP binding"/>
    <property type="evidence" value="ECO:0007669"/>
    <property type="project" value="UniProtKB-KW"/>
</dbReference>
<dbReference type="GO" id="GO:0070482">
    <property type="term" value="P:response to oxygen levels"/>
    <property type="evidence" value="ECO:0000318"/>
    <property type="project" value="GO_Central"/>
</dbReference>
<evidence type="ECO:0000256" key="10">
    <source>
        <dbReference type="ARBA" id="ARBA00023004"/>
    </source>
</evidence>
<comment type="cofactor">
    <cofactor evidence="2">
        <name>heme</name>
        <dbReference type="ChEBI" id="CHEBI:30413"/>
    </cofactor>
</comment>
<dbReference type="PANTHER" id="PTHR45655">
    <property type="entry name" value="GUANYLATE CYCLASE SOLUBLE SUBUNIT BETA-2"/>
    <property type="match status" value="1"/>
</dbReference>
<evidence type="ECO:0000313" key="20">
    <source>
        <dbReference type="WormBase" id="CBG07710a"/>
    </source>
</evidence>
<dbReference type="InterPro" id="IPR011645">
    <property type="entry name" value="HNOB_dom_associated"/>
</dbReference>
<keyword evidence="11 16" id="KW-0175">Coiled coil</keyword>
<keyword evidence="12" id="KW-0342">GTP-binding</keyword>
<dbReference type="GO" id="GO:0020037">
    <property type="term" value="F:heme binding"/>
    <property type="evidence" value="ECO:0007669"/>
    <property type="project" value="InterPro"/>
</dbReference>
<evidence type="ECO:0000256" key="13">
    <source>
        <dbReference type="ARBA" id="ARBA00023239"/>
    </source>
</evidence>
<dbReference type="OMA" id="IWMESMR"/>
<dbReference type="Gene3D" id="3.30.450.260">
    <property type="entry name" value="Haem NO binding associated domain"/>
    <property type="match status" value="1"/>
</dbReference>
<dbReference type="GO" id="GO:0004383">
    <property type="term" value="F:guanylate cyclase activity"/>
    <property type="evidence" value="ECO:0000318"/>
    <property type="project" value="GO_Central"/>
</dbReference>
<dbReference type="AlphaFoldDB" id="A8X487"/>
<dbReference type="Gene3D" id="6.10.250.780">
    <property type="match status" value="1"/>
</dbReference>
<dbReference type="Gene3D" id="3.30.70.1230">
    <property type="entry name" value="Nucleotide cyclase"/>
    <property type="match status" value="1"/>
</dbReference>
<evidence type="ECO:0000256" key="7">
    <source>
        <dbReference type="ARBA" id="ARBA00022723"/>
    </source>
</evidence>
<dbReference type="EMBL" id="HE601041">
    <property type="protein sequence ID" value="CAP27447.2"/>
    <property type="molecule type" value="Genomic_DNA"/>
</dbReference>
<keyword evidence="6" id="KW-0349">Heme</keyword>
<evidence type="ECO:0000256" key="1">
    <source>
        <dbReference type="ARBA" id="ARBA00001436"/>
    </source>
</evidence>
<dbReference type="InterPro" id="IPR029787">
    <property type="entry name" value="Nucleotide_cyclase"/>
</dbReference>
<evidence type="ECO:0000313" key="18">
    <source>
        <dbReference type="EMBL" id="CAP27447.2"/>
    </source>
</evidence>
<keyword evidence="5" id="KW-0963">Cytoplasm</keyword>
<feature type="domain" description="Guanylate cyclase" evidence="17">
    <location>
        <begin position="534"/>
        <end position="662"/>
    </location>
</feature>
<evidence type="ECO:0000259" key="17">
    <source>
        <dbReference type="PROSITE" id="PS50125"/>
    </source>
</evidence>
<keyword evidence="9" id="KW-0460">Magnesium</keyword>
<dbReference type="SUPFAM" id="SSF55073">
    <property type="entry name" value="Nucleotide cyclase"/>
    <property type="match status" value="1"/>
</dbReference>
<evidence type="ECO:0000256" key="9">
    <source>
        <dbReference type="ARBA" id="ARBA00022842"/>
    </source>
</evidence>
<evidence type="ECO:0000256" key="5">
    <source>
        <dbReference type="ARBA" id="ARBA00022490"/>
    </source>
</evidence>
<evidence type="ECO:0000256" key="3">
    <source>
        <dbReference type="ARBA" id="ARBA00004496"/>
    </source>
</evidence>
<sequence length="759" mass="85950">MSQTLPQSTAEFSELYSAFVKKELSFSKKGSNVRKEIVQQTIEGRLAAFLVIRKCRKRAAAINAKKATDNMEEKTTKRPTKCCVFGFIHESVRQLMIRTYGESFWAKVLERAGFEAGKENIINHYYSDQDTYTLIDAVSVILKVTREQVWEMYGCFLIQYTMETGWDDLIRSMSPNLKGFLDNLDSLHYFIDHVVYKANLRGPSFRCEDNPDGTITLHYYTGRPGLYPIVKGVLREAAKRVFKLDVSMSITGRTQRSVQMATGERIEEHVIFLIKTQNTDQSNEDALGTAVVQHSNNYKIRLTHMDFVTTFPYHMVVDQDCKIVQVGRELYNHIPKDLLAVGTPLMRIFEVTRPQIPLDFDSICNFINAVFVLQVKTTPMEFQRNANKRAGQITDGFDNAPEDGNSAVATLSQSQHLKLKGQMMLMTSGGHIMYLCSPYVTSIPELLQYGLRLTAMPLHDATRDLILLNQQRLSDVEMNLQLEANNEQLENMAKDLEVEKGKTDALLREMLPPSVAQQLKQGLSVDAREYEEATVMFTDVPTFQQIVPLCQPKDIVHLLNELFTKFDRLIGIQKAYKVETVGDSYMSVGGIPDTVDDHCEVICHLALGMVMEARTVCDPITSTPLHIRAGIHSGPVVAGVVGAKMPRYCLFGDTVNTASRMESHSPIGRIHCSENAKKCAESTGRFEFEPRGKVQIKGKGEMNTYFLLRSFKRSIWEIIDRRRDENCNSIDGYNELREGYVDDVINKTTQKNSKTCSIS</sequence>
<evidence type="ECO:0000256" key="4">
    <source>
        <dbReference type="ARBA" id="ARBA00012202"/>
    </source>
</evidence>
<name>A8X487_CAEBR</name>
<evidence type="ECO:0000256" key="8">
    <source>
        <dbReference type="ARBA" id="ARBA00022741"/>
    </source>
</evidence>
<feature type="coiled-coil region" evidence="16">
    <location>
        <begin position="479"/>
        <end position="506"/>
    </location>
</feature>
<dbReference type="WormBase" id="CBG07710a">
    <property type="protein sequence ID" value="CBP45995"/>
    <property type="gene ID" value="WBGene00029673"/>
    <property type="gene designation" value="Cbr-gcy-36"/>
</dbReference>
<evidence type="ECO:0000256" key="15">
    <source>
        <dbReference type="RuleBase" id="RU000405"/>
    </source>
</evidence>
<dbReference type="InParanoid" id="A8X487"/>
<dbReference type="Proteomes" id="UP000008549">
    <property type="component" value="Unassembled WGS sequence"/>
</dbReference>
<dbReference type="GO" id="GO:0008074">
    <property type="term" value="C:guanylate cyclase complex, soluble"/>
    <property type="evidence" value="ECO:0000318"/>
    <property type="project" value="GO_Central"/>
</dbReference>
<keyword evidence="13 15" id="KW-0456">Lyase</keyword>
<evidence type="ECO:0000256" key="16">
    <source>
        <dbReference type="SAM" id="Coils"/>
    </source>
</evidence>
<dbReference type="Pfam" id="PF00211">
    <property type="entry name" value="Guanylate_cyc"/>
    <property type="match status" value="1"/>
</dbReference>
<proteinExistence type="inferred from homology"/>
<dbReference type="InterPro" id="IPR024096">
    <property type="entry name" value="NO_sig/Golgi_transp_ligand-bd"/>
</dbReference>
<dbReference type="PROSITE" id="PS00452">
    <property type="entry name" value="GUANYLATE_CYCLASE_1"/>
    <property type="match status" value="1"/>
</dbReference>
<dbReference type="InterPro" id="IPR018297">
    <property type="entry name" value="A/G_cyclase_CS"/>
</dbReference>
<dbReference type="Pfam" id="PF07701">
    <property type="entry name" value="HNOBA"/>
    <property type="match status" value="1"/>
</dbReference>
<dbReference type="SUPFAM" id="SSF111126">
    <property type="entry name" value="Ligand-binding domain in the NO signalling and Golgi transport"/>
    <property type="match status" value="1"/>
</dbReference>
<reference evidence="18 19" key="2">
    <citation type="journal article" date="2011" name="PLoS Genet.">
        <title>Caenorhabditis briggsae recombinant inbred line genotypes reveal inter-strain incompatibility and the evolution of recombination.</title>
        <authorList>
            <person name="Ross J.A."/>
            <person name="Koboldt D.C."/>
            <person name="Staisch J.E."/>
            <person name="Chamberlin H.M."/>
            <person name="Gupta B.P."/>
            <person name="Miller R.D."/>
            <person name="Baird S.E."/>
            <person name="Haag E.S."/>
        </authorList>
    </citation>
    <scope>NUCLEOTIDE SEQUENCE [LARGE SCALE GENOMIC DNA]</scope>
    <source>
        <strain evidence="18 19">AF16</strain>
    </source>
</reference>
<dbReference type="STRING" id="6238.A8X487"/>
<dbReference type="GO" id="GO:0019934">
    <property type="term" value="P:cGMP-mediated signaling"/>
    <property type="evidence" value="ECO:0000318"/>
    <property type="project" value="GO_Central"/>
</dbReference>
<dbReference type="HOGENOM" id="CLU_011614_4_0_1"/>
<dbReference type="InterPro" id="IPR001054">
    <property type="entry name" value="A/G_cyclase"/>
</dbReference>
<evidence type="ECO:0000313" key="19">
    <source>
        <dbReference type="Proteomes" id="UP000008549"/>
    </source>
</evidence>
<comment type="similarity">
    <text evidence="15">Belongs to the adenylyl cyclase class-4/guanylyl cyclase family.</text>
</comment>
<dbReference type="GO" id="GO:0046872">
    <property type="term" value="F:metal ion binding"/>
    <property type="evidence" value="ECO:0007669"/>
    <property type="project" value="UniProtKB-KW"/>
</dbReference>
<dbReference type="eggNOG" id="KOG4171">
    <property type="taxonomic scope" value="Eukaryota"/>
</dbReference>
<keyword evidence="7" id="KW-0479">Metal-binding</keyword>
<dbReference type="FunFam" id="3.90.1520.10:FF:000005">
    <property type="entry name" value="Soluble guanylate cyclase gcy-36"/>
    <property type="match status" value="1"/>
</dbReference>
<dbReference type="InterPro" id="IPR042463">
    <property type="entry name" value="HNOB_dom_associated_sf"/>
</dbReference>
<dbReference type="FunFam" id="3.30.70.1230:FF:000007">
    <property type="entry name" value="Guanylate cyclase soluble subunit alpha-3"/>
    <property type="match status" value="1"/>
</dbReference>
<comment type="subcellular location">
    <subcellularLocation>
        <location evidence="3">Cytoplasm</location>
    </subcellularLocation>
</comment>
<evidence type="ECO:0000256" key="14">
    <source>
        <dbReference type="ARBA" id="ARBA00023293"/>
    </source>
</evidence>
<dbReference type="InterPro" id="IPR038158">
    <property type="entry name" value="H-NOX_domain_sf"/>
</dbReference>